<name>G7E1J6_MIXOS</name>
<evidence type="ECO:0000256" key="3">
    <source>
        <dbReference type="ARBA" id="ARBA00008704"/>
    </source>
</evidence>
<keyword evidence="11" id="KW-1133">Transmembrane helix</keyword>
<evidence type="ECO:0000313" key="19">
    <source>
        <dbReference type="EMBL" id="GAA96706.1"/>
    </source>
</evidence>
<evidence type="ECO:0000256" key="10">
    <source>
        <dbReference type="ARBA" id="ARBA00022927"/>
    </source>
</evidence>
<sequence length="394" mass="45340">MEFLGDIANGPDRYRPSFFELAAQEQLRELLPPVIKYILSVLAQRRPRYLLRIVNRHDEFYALTMYFVERYYLREWGASFAENFYGLKRRRRPGFAAERSSSASVTQLHTNHERLRRTDIQRSLLFLIGVPYVRAKAADLYEQVGGGVNADLLNDGVATDSLTQETRHERIARLSRDFYRSAYPLANLSYEVMLLGYNIAYIFDKTPYYRPWLSWMGVDVRRMSALDYRKAREGALSTISSPLRRRHGSGLPPSYLQVIWRYACLGPEYAFEALKIILPTSIFFFKFLEWWYSSDYARSRRGPGSSSSDAAIRPPTPLPIHPKGVTAGEKPVKGRDPLTGEKITNATALPSGWVYNYTSIHDYVEKHARCPHCCLTFYTTFAVSSLVVIIHVQT</sequence>
<dbReference type="Pfam" id="PF04757">
    <property type="entry name" value="Pex2_Pex12"/>
    <property type="match status" value="1"/>
</dbReference>
<evidence type="ECO:0000256" key="16">
    <source>
        <dbReference type="PIRNR" id="PIRNR038074"/>
    </source>
</evidence>
<evidence type="ECO:0000256" key="9">
    <source>
        <dbReference type="ARBA" id="ARBA00022833"/>
    </source>
</evidence>
<keyword evidence="10" id="KW-0653">Protein transport</keyword>
<dbReference type="FunCoup" id="G7E1J6">
    <property type="interactions" value="194"/>
</dbReference>
<evidence type="ECO:0000256" key="6">
    <source>
        <dbReference type="ARBA" id="ARBA00022692"/>
    </source>
</evidence>
<comment type="caution">
    <text evidence="19">The sequence shown here is derived from an EMBL/GenBank/DDBJ whole genome shotgun (WGS) entry which is preliminary data.</text>
</comment>
<dbReference type="RefSeq" id="XP_014565227.1">
    <property type="nucleotide sequence ID" value="XM_014709741.1"/>
</dbReference>
<dbReference type="GO" id="GO:0006513">
    <property type="term" value="P:protein monoubiquitination"/>
    <property type="evidence" value="ECO:0007669"/>
    <property type="project" value="TreeGrafter"/>
</dbReference>
<dbReference type="AlphaFoldDB" id="G7E1J6"/>
<keyword evidence="7" id="KW-0479">Metal-binding</keyword>
<evidence type="ECO:0000256" key="15">
    <source>
        <dbReference type="ARBA" id="ARBA00034505"/>
    </source>
</evidence>
<evidence type="ECO:0000259" key="18">
    <source>
        <dbReference type="Pfam" id="PF04757"/>
    </source>
</evidence>
<comment type="pathway">
    <text evidence="2">Protein modification; protein ubiquitination.</text>
</comment>
<evidence type="ECO:0000256" key="2">
    <source>
        <dbReference type="ARBA" id="ARBA00004906"/>
    </source>
</evidence>
<comment type="subunit">
    <text evidence="15">Component of the PEX2-PEX10-PEX12 retrotranslocation channel, composed of PEX2, PEX10 and PEX12.</text>
</comment>
<gene>
    <name evidence="19" type="primary">Mo03377</name>
    <name evidence="19" type="ORF">E5Q_03377</name>
</gene>
<dbReference type="PANTHER" id="PTHR12888">
    <property type="entry name" value="PEROXISOME ASSEMBLY PROTEIN 12 PEROXIN-12"/>
    <property type="match status" value="1"/>
</dbReference>
<dbReference type="PIRSF" id="PIRSF038074">
    <property type="entry name" value="Peroxisome_assembly_p12"/>
    <property type="match status" value="1"/>
</dbReference>
<keyword evidence="9" id="KW-0862">Zinc</keyword>
<evidence type="ECO:0000256" key="7">
    <source>
        <dbReference type="ARBA" id="ARBA00022723"/>
    </source>
</evidence>
<dbReference type="eggNOG" id="KOG0826">
    <property type="taxonomic scope" value="Eukaryota"/>
</dbReference>
<dbReference type="GO" id="GO:0005778">
    <property type="term" value="C:peroxisomal membrane"/>
    <property type="evidence" value="ECO:0007669"/>
    <property type="project" value="UniProtKB-SubCell"/>
</dbReference>
<evidence type="ECO:0000313" key="20">
    <source>
        <dbReference type="Proteomes" id="UP000009131"/>
    </source>
</evidence>
<comment type="function">
    <text evidence="16">Component of a retrotranslocation channel required for peroxisome organization by mediating export of the PEX5 receptor from peroxisomes to the cytosol, thereby promoting PEX5 recycling.</text>
</comment>
<dbReference type="EMBL" id="BABT02000106">
    <property type="protein sequence ID" value="GAA96706.1"/>
    <property type="molecule type" value="Genomic_DNA"/>
</dbReference>
<keyword evidence="6" id="KW-0812">Transmembrane</keyword>
<protein>
    <recommendedName>
        <fullName evidence="4 16">Peroxisome assembly protein 12</fullName>
    </recommendedName>
    <alternativeName>
        <fullName evidence="14 16">Peroxin-12</fullName>
    </alternativeName>
</protein>
<dbReference type="GO" id="GO:0004842">
    <property type="term" value="F:ubiquitin-protein transferase activity"/>
    <property type="evidence" value="ECO:0007669"/>
    <property type="project" value="TreeGrafter"/>
</dbReference>
<feature type="domain" description="Pex N-terminal" evidence="18">
    <location>
        <begin position="24"/>
        <end position="294"/>
    </location>
</feature>
<evidence type="ECO:0000256" key="11">
    <source>
        <dbReference type="ARBA" id="ARBA00022989"/>
    </source>
</evidence>
<dbReference type="InterPro" id="IPR006845">
    <property type="entry name" value="Pex_N"/>
</dbReference>
<evidence type="ECO:0000256" key="8">
    <source>
        <dbReference type="ARBA" id="ARBA00022771"/>
    </source>
</evidence>
<evidence type="ECO:0000256" key="1">
    <source>
        <dbReference type="ARBA" id="ARBA00004585"/>
    </source>
</evidence>
<keyword evidence="20" id="KW-1185">Reference proteome</keyword>
<keyword evidence="13 16" id="KW-0576">Peroxisome</keyword>
<dbReference type="OrthoDB" id="107372at2759"/>
<reference evidence="19 20" key="1">
    <citation type="journal article" date="2011" name="J. Gen. Appl. Microbiol.">
        <title>Draft genome sequencing of the enigmatic basidiomycete Mixia osmundae.</title>
        <authorList>
            <person name="Nishida H."/>
            <person name="Nagatsuka Y."/>
            <person name="Sugiyama J."/>
        </authorList>
    </citation>
    <scope>NUCLEOTIDE SEQUENCE [LARGE SCALE GENOMIC DNA]</scope>
    <source>
        <strain evidence="20">CBS 9802 / IAM 14324 / JCM 22182 / KY 12970</strain>
    </source>
</reference>
<feature type="region of interest" description="Disordered" evidence="17">
    <location>
        <begin position="303"/>
        <end position="336"/>
    </location>
</feature>
<evidence type="ECO:0000256" key="17">
    <source>
        <dbReference type="SAM" id="MobiDB-lite"/>
    </source>
</evidence>
<accession>G7E1J6</accession>
<evidence type="ECO:0000256" key="4">
    <source>
        <dbReference type="ARBA" id="ARBA00018980"/>
    </source>
</evidence>
<dbReference type="OMA" id="QHYLARC"/>
<keyword evidence="8" id="KW-0863">Zinc-finger</keyword>
<dbReference type="GO" id="GO:0008270">
    <property type="term" value="F:zinc ion binding"/>
    <property type="evidence" value="ECO:0007669"/>
    <property type="project" value="UniProtKB-KW"/>
</dbReference>
<dbReference type="Proteomes" id="UP000009131">
    <property type="component" value="Unassembled WGS sequence"/>
</dbReference>
<organism evidence="19 20">
    <name type="scientific">Mixia osmundae (strain CBS 9802 / IAM 14324 / JCM 22182 / KY 12970)</name>
    <dbReference type="NCBI Taxonomy" id="764103"/>
    <lineage>
        <taxon>Eukaryota</taxon>
        <taxon>Fungi</taxon>
        <taxon>Dikarya</taxon>
        <taxon>Basidiomycota</taxon>
        <taxon>Pucciniomycotina</taxon>
        <taxon>Mixiomycetes</taxon>
        <taxon>Mixiales</taxon>
        <taxon>Mixiaceae</taxon>
        <taxon>Mixia</taxon>
    </lineage>
</organism>
<dbReference type="GO" id="GO:0016562">
    <property type="term" value="P:protein import into peroxisome matrix, receptor recycling"/>
    <property type="evidence" value="ECO:0007669"/>
    <property type="project" value="UniProtKB-ARBA"/>
</dbReference>
<evidence type="ECO:0000256" key="12">
    <source>
        <dbReference type="ARBA" id="ARBA00023136"/>
    </source>
</evidence>
<proteinExistence type="inferred from homology"/>
<keyword evidence="5" id="KW-0813">Transport</keyword>
<keyword evidence="12 16" id="KW-0472">Membrane</keyword>
<comment type="subcellular location">
    <subcellularLocation>
        <location evidence="1">Peroxisome membrane</location>
        <topology evidence="1">Multi-pass membrane protein</topology>
    </subcellularLocation>
</comment>
<dbReference type="GO" id="GO:1990429">
    <property type="term" value="C:peroxisomal importomer complex"/>
    <property type="evidence" value="ECO:0007669"/>
    <property type="project" value="TreeGrafter"/>
</dbReference>
<comment type="similarity">
    <text evidence="3 16">Belongs to the pex2/pex10/pex12 family.</text>
</comment>
<evidence type="ECO:0000256" key="14">
    <source>
        <dbReference type="ARBA" id="ARBA00029692"/>
    </source>
</evidence>
<reference evidence="19 20" key="2">
    <citation type="journal article" date="2012" name="Open Biol.">
        <title>Characteristics of nucleosomes and linker DNA regions on the genome of the basidiomycete Mixia osmundae revealed by mono- and dinucleosome mapping.</title>
        <authorList>
            <person name="Nishida H."/>
            <person name="Kondo S."/>
            <person name="Matsumoto T."/>
            <person name="Suzuki Y."/>
            <person name="Yoshikawa H."/>
            <person name="Taylor T.D."/>
            <person name="Sugiyama J."/>
        </authorList>
    </citation>
    <scope>NUCLEOTIDE SEQUENCE [LARGE SCALE GENOMIC DNA]</scope>
    <source>
        <strain evidence="20">CBS 9802 / IAM 14324 / JCM 22182 / KY 12970</strain>
    </source>
</reference>
<dbReference type="PANTHER" id="PTHR12888:SF0">
    <property type="entry name" value="PEROXISOME ASSEMBLY PROTEIN 12"/>
    <property type="match status" value="1"/>
</dbReference>
<evidence type="ECO:0000256" key="5">
    <source>
        <dbReference type="ARBA" id="ARBA00022448"/>
    </source>
</evidence>
<dbReference type="HOGENOM" id="CLU_031067_0_0_1"/>
<evidence type="ECO:0000256" key="13">
    <source>
        <dbReference type="ARBA" id="ARBA00023140"/>
    </source>
</evidence>
<dbReference type="InterPro" id="IPR017375">
    <property type="entry name" value="PEX12"/>
</dbReference>
<dbReference type="STRING" id="764103.G7E1J6"/>
<dbReference type="InParanoid" id="G7E1J6"/>